<evidence type="ECO:0000256" key="3">
    <source>
        <dbReference type="ARBA" id="ARBA00023082"/>
    </source>
</evidence>
<feature type="domain" description="RNA polymerase sigma-70 region 2" evidence="6">
    <location>
        <begin position="18"/>
        <end position="80"/>
    </location>
</feature>
<keyword evidence="5" id="KW-0804">Transcription</keyword>
<dbReference type="AlphaFoldDB" id="A0A4R7T8Y2"/>
<dbReference type="EMBL" id="SOCE01000001">
    <property type="protein sequence ID" value="TDU88394.1"/>
    <property type="molecule type" value="Genomic_DNA"/>
</dbReference>
<evidence type="ECO:0000256" key="5">
    <source>
        <dbReference type="ARBA" id="ARBA00023163"/>
    </source>
</evidence>
<dbReference type="PANTHER" id="PTHR43133:SF50">
    <property type="entry name" value="ECF RNA POLYMERASE SIGMA FACTOR SIGM"/>
    <property type="match status" value="1"/>
</dbReference>
<comment type="similarity">
    <text evidence="1">Belongs to the sigma-70 factor family. ECF subfamily.</text>
</comment>
<dbReference type="InterPro" id="IPR007627">
    <property type="entry name" value="RNA_pol_sigma70_r2"/>
</dbReference>
<dbReference type="Pfam" id="PF08281">
    <property type="entry name" value="Sigma70_r4_2"/>
    <property type="match status" value="1"/>
</dbReference>
<name>A0A4R7T8Y2_9ACTN</name>
<dbReference type="GO" id="GO:0006352">
    <property type="term" value="P:DNA-templated transcription initiation"/>
    <property type="evidence" value="ECO:0007669"/>
    <property type="project" value="InterPro"/>
</dbReference>
<gene>
    <name evidence="8" type="ORF">EV138_1938</name>
</gene>
<evidence type="ECO:0000256" key="2">
    <source>
        <dbReference type="ARBA" id="ARBA00023015"/>
    </source>
</evidence>
<dbReference type="Proteomes" id="UP000295151">
    <property type="component" value="Unassembled WGS sequence"/>
</dbReference>
<feature type="domain" description="RNA polymerase sigma factor 70 region 4 type 2" evidence="7">
    <location>
        <begin position="103"/>
        <end position="155"/>
    </location>
</feature>
<dbReference type="InterPro" id="IPR036388">
    <property type="entry name" value="WH-like_DNA-bd_sf"/>
</dbReference>
<keyword evidence="2" id="KW-0805">Transcription regulation</keyword>
<dbReference type="RefSeq" id="WP_133978027.1">
    <property type="nucleotide sequence ID" value="NZ_SOCE01000001.1"/>
</dbReference>
<comment type="caution">
    <text evidence="8">The sequence shown here is derived from an EMBL/GenBank/DDBJ whole genome shotgun (WGS) entry which is preliminary data.</text>
</comment>
<reference evidence="8 9" key="1">
    <citation type="submission" date="2019-03" db="EMBL/GenBank/DDBJ databases">
        <title>Genomic Encyclopedia of Type Strains, Phase III (KMG-III): the genomes of soil and plant-associated and newly described type strains.</title>
        <authorList>
            <person name="Whitman W."/>
        </authorList>
    </citation>
    <scope>NUCLEOTIDE SEQUENCE [LARGE SCALE GENOMIC DNA]</scope>
    <source>
        <strain evidence="8 9">VKM Ac-2575</strain>
    </source>
</reference>
<dbReference type="InterPro" id="IPR014325">
    <property type="entry name" value="RNA_pol_sigma-E_actinobac"/>
</dbReference>
<dbReference type="GO" id="GO:0003677">
    <property type="term" value="F:DNA binding"/>
    <property type="evidence" value="ECO:0007669"/>
    <property type="project" value="UniProtKB-KW"/>
</dbReference>
<dbReference type="GO" id="GO:0016987">
    <property type="term" value="F:sigma factor activity"/>
    <property type="evidence" value="ECO:0007669"/>
    <property type="project" value="UniProtKB-KW"/>
</dbReference>
<dbReference type="InterPro" id="IPR013324">
    <property type="entry name" value="RNA_pol_sigma_r3/r4-like"/>
</dbReference>
<evidence type="ECO:0000259" key="6">
    <source>
        <dbReference type="Pfam" id="PF04542"/>
    </source>
</evidence>
<keyword evidence="9" id="KW-1185">Reference proteome</keyword>
<evidence type="ECO:0000256" key="4">
    <source>
        <dbReference type="ARBA" id="ARBA00023125"/>
    </source>
</evidence>
<dbReference type="InterPro" id="IPR039425">
    <property type="entry name" value="RNA_pol_sigma-70-like"/>
</dbReference>
<dbReference type="NCBIfam" id="TIGR02937">
    <property type="entry name" value="sigma70-ECF"/>
    <property type="match status" value="1"/>
</dbReference>
<evidence type="ECO:0000313" key="9">
    <source>
        <dbReference type="Proteomes" id="UP000295151"/>
    </source>
</evidence>
<keyword evidence="4" id="KW-0238">DNA-binding</keyword>
<evidence type="ECO:0000313" key="8">
    <source>
        <dbReference type="EMBL" id="TDU88394.1"/>
    </source>
</evidence>
<dbReference type="InterPro" id="IPR013249">
    <property type="entry name" value="RNA_pol_sigma70_r4_t2"/>
</dbReference>
<dbReference type="NCBIfam" id="TIGR02983">
    <property type="entry name" value="SigE-fam_strep"/>
    <property type="match status" value="1"/>
</dbReference>
<dbReference type="PANTHER" id="PTHR43133">
    <property type="entry name" value="RNA POLYMERASE ECF-TYPE SIGMA FACTO"/>
    <property type="match status" value="1"/>
</dbReference>
<dbReference type="Gene3D" id="1.10.10.10">
    <property type="entry name" value="Winged helix-like DNA-binding domain superfamily/Winged helix DNA-binding domain"/>
    <property type="match status" value="1"/>
</dbReference>
<dbReference type="OrthoDB" id="3292386at2"/>
<keyword evidence="3" id="KW-0731">Sigma factor</keyword>
<protein>
    <submittedName>
        <fullName evidence="8">RNA polymerase sigma-70 factor (Sigma-E family)</fullName>
    </submittedName>
</protein>
<accession>A0A4R7T8Y2</accession>
<evidence type="ECO:0000256" key="1">
    <source>
        <dbReference type="ARBA" id="ARBA00010641"/>
    </source>
</evidence>
<sequence>MAETRRDEQFSEYVVQRRTQLRRIAYLLCGDVHKAEDLVQTALMKLYVAWPRVQRTGNVDAYVRRILVNSGIDESRRPWRREEAGLEGLDPQAGQGPAVEDRTALMDALATLPLGQRRVVVLRHFLGMSIEETAGDLQCSPGTVKSQNSRALARLNDLLAPQFGAVGGNDR</sequence>
<dbReference type="CDD" id="cd06171">
    <property type="entry name" value="Sigma70_r4"/>
    <property type="match status" value="1"/>
</dbReference>
<dbReference type="SUPFAM" id="SSF88946">
    <property type="entry name" value="Sigma2 domain of RNA polymerase sigma factors"/>
    <property type="match status" value="1"/>
</dbReference>
<proteinExistence type="inferred from homology"/>
<dbReference type="Gene3D" id="1.10.1740.10">
    <property type="match status" value="1"/>
</dbReference>
<dbReference type="Pfam" id="PF04542">
    <property type="entry name" value="Sigma70_r2"/>
    <property type="match status" value="1"/>
</dbReference>
<dbReference type="InterPro" id="IPR013325">
    <property type="entry name" value="RNA_pol_sigma_r2"/>
</dbReference>
<evidence type="ECO:0000259" key="7">
    <source>
        <dbReference type="Pfam" id="PF08281"/>
    </source>
</evidence>
<dbReference type="SUPFAM" id="SSF88659">
    <property type="entry name" value="Sigma3 and sigma4 domains of RNA polymerase sigma factors"/>
    <property type="match status" value="1"/>
</dbReference>
<organism evidence="8 9">
    <name type="scientific">Kribbella voronezhensis</name>
    <dbReference type="NCBI Taxonomy" id="2512212"/>
    <lineage>
        <taxon>Bacteria</taxon>
        <taxon>Bacillati</taxon>
        <taxon>Actinomycetota</taxon>
        <taxon>Actinomycetes</taxon>
        <taxon>Propionibacteriales</taxon>
        <taxon>Kribbellaceae</taxon>
        <taxon>Kribbella</taxon>
    </lineage>
</organism>
<dbReference type="InterPro" id="IPR014284">
    <property type="entry name" value="RNA_pol_sigma-70_dom"/>
</dbReference>